<evidence type="ECO:0000313" key="1">
    <source>
        <dbReference type="EMBL" id="OBZ67491.1"/>
    </source>
</evidence>
<sequence length="118" mass="13278">MTWPSFVHTELAVARSFTLARPLEVSSQENVPVSLIYAMSRCAPVFQSQQMRRSEHPHKISHKIICRTLAHGSASEQESCLLYGCGFIGAPDVLENLYCYHAERRSPHASTVIVHTIR</sequence>
<name>A0A1C7LRR2_GRIFR</name>
<keyword evidence="2" id="KW-1185">Reference proteome</keyword>
<reference evidence="1 2" key="1">
    <citation type="submission" date="2016-03" db="EMBL/GenBank/DDBJ databases">
        <title>Whole genome sequencing of Grifola frondosa 9006-11.</title>
        <authorList>
            <person name="Min B."/>
            <person name="Park H."/>
            <person name="Kim J.-G."/>
            <person name="Cho H."/>
            <person name="Oh Y.-L."/>
            <person name="Kong W.-S."/>
            <person name="Choi I.-G."/>
        </authorList>
    </citation>
    <scope>NUCLEOTIDE SEQUENCE [LARGE SCALE GENOMIC DNA]</scope>
    <source>
        <strain evidence="1 2">9006-11</strain>
    </source>
</reference>
<dbReference type="AlphaFoldDB" id="A0A1C7LRR2"/>
<gene>
    <name evidence="1" type="ORF">A0H81_12731</name>
</gene>
<comment type="caution">
    <text evidence="1">The sequence shown here is derived from an EMBL/GenBank/DDBJ whole genome shotgun (WGS) entry which is preliminary data.</text>
</comment>
<evidence type="ECO:0000313" key="2">
    <source>
        <dbReference type="Proteomes" id="UP000092993"/>
    </source>
</evidence>
<dbReference type="EMBL" id="LUGG01000024">
    <property type="protein sequence ID" value="OBZ67491.1"/>
    <property type="molecule type" value="Genomic_DNA"/>
</dbReference>
<proteinExistence type="predicted"/>
<organism evidence="1 2">
    <name type="scientific">Grifola frondosa</name>
    <name type="common">Maitake</name>
    <name type="synonym">Polyporus frondosus</name>
    <dbReference type="NCBI Taxonomy" id="5627"/>
    <lineage>
        <taxon>Eukaryota</taxon>
        <taxon>Fungi</taxon>
        <taxon>Dikarya</taxon>
        <taxon>Basidiomycota</taxon>
        <taxon>Agaricomycotina</taxon>
        <taxon>Agaricomycetes</taxon>
        <taxon>Polyporales</taxon>
        <taxon>Grifolaceae</taxon>
        <taxon>Grifola</taxon>
    </lineage>
</organism>
<accession>A0A1C7LRR2</accession>
<dbReference type="Proteomes" id="UP000092993">
    <property type="component" value="Unassembled WGS sequence"/>
</dbReference>
<protein>
    <submittedName>
        <fullName evidence="1">Uncharacterized protein</fullName>
    </submittedName>
</protein>